<protein>
    <submittedName>
        <fullName evidence="1">Uncharacterized protein</fullName>
    </submittedName>
</protein>
<accession>A0AB73RWK5</accession>
<dbReference type="SUPFAM" id="SSF88713">
    <property type="entry name" value="Glycoside hydrolase/deacetylase"/>
    <property type="match status" value="1"/>
</dbReference>
<name>A0AB73RWK5_9BACI</name>
<organism evidence="1">
    <name type="scientific">Bacillus toyonensis</name>
    <dbReference type="NCBI Taxonomy" id="155322"/>
    <lineage>
        <taxon>Bacteria</taxon>
        <taxon>Bacillati</taxon>
        <taxon>Bacillota</taxon>
        <taxon>Bacilli</taxon>
        <taxon>Bacillales</taxon>
        <taxon>Bacillaceae</taxon>
        <taxon>Bacillus</taxon>
        <taxon>Bacillus cereus group</taxon>
    </lineage>
</organism>
<dbReference type="Proteomes" id="UP000220969">
    <property type="component" value="Unassembled WGS sequence"/>
</dbReference>
<dbReference type="GO" id="GO:0005975">
    <property type="term" value="P:carbohydrate metabolic process"/>
    <property type="evidence" value="ECO:0007669"/>
    <property type="project" value="InterPro"/>
</dbReference>
<reference evidence="1" key="1">
    <citation type="submission" date="2017-09" db="EMBL/GenBank/DDBJ databases">
        <title>Large-scale bioinformatics analysis of Bacillus genomes uncovers conserved roles of natural products in bacterial physiology.</title>
        <authorList>
            <consortium name="Agbiome Team Llc"/>
            <person name="Bleich R.M."/>
            <person name="Kirk G.J."/>
            <person name="Santa Maria K.C."/>
            <person name="Allen S.E."/>
            <person name="Farag S."/>
            <person name="Shank E.A."/>
            <person name="Bowers A."/>
        </authorList>
    </citation>
    <scope>NUCLEOTIDE SEQUENCE</scope>
    <source>
        <strain evidence="1">AFS005430</strain>
    </source>
</reference>
<dbReference type="EMBL" id="NUEH01000018">
    <property type="protein sequence ID" value="PEI87193.1"/>
    <property type="molecule type" value="Genomic_DNA"/>
</dbReference>
<dbReference type="InterPro" id="IPR011330">
    <property type="entry name" value="Glyco_hydro/deAcase_b/a-brl"/>
</dbReference>
<gene>
    <name evidence="1" type="ORF">CN678_09105</name>
</gene>
<dbReference type="AlphaFoldDB" id="A0AB73RWK5"/>
<dbReference type="RefSeq" id="WP_098164367.1">
    <property type="nucleotide sequence ID" value="NZ_CP126520.1"/>
</dbReference>
<comment type="caution">
    <text evidence="1">The sequence shown here is derived from an EMBL/GenBank/DDBJ whole genome shotgun (WGS) entry which is preliminary data.</text>
</comment>
<sequence>MNISICKWLNDADSPVLFMIDDLANVWVDTTNNGKLELGEDWGYWKNEDNSSFRFLNEDILSFFPNVKVTFFVPVGIRVGMIENPKMPSVSNLINCDEETKKFFREIHQNPKFELTYHGTTHGKVGITNNDFKQEWELFESVEEAVATIEYGNEIFKDTTGEYAKGGKYCGYASNQYSDDSIDKAGFSWWCRFWNKGLEEESNCAIGGKDFNRLTNYDIKYFGKNKVVDIPSTVNGALMNDLLKKEIESFKDLIKKVLKGSLIKKRMKTVDYLLDNKLVISIQEHMAPSRDDGRRQAPNIIDDKYSLLHLFNYLKTKNVWYCTGSELADYVYLRDHIEIQVNEKKNSFIINCPFKRDIKMNNLTLRINSINLEAILLPNGEKVEVRNNKVNIPIIQGEYSLSFSTKRIGDY</sequence>
<evidence type="ECO:0000313" key="1">
    <source>
        <dbReference type="EMBL" id="PEI87193.1"/>
    </source>
</evidence>
<dbReference type="Gene3D" id="3.20.20.370">
    <property type="entry name" value="Glycoside hydrolase/deacetylase"/>
    <property type="match status" value="1"/>
</dbReference>
<proteinExistence type="predicted"/>